<dbReference type="PROSITE" id="PS51371">
    <property type="entry name" value="CBS"/>
    <property type="match status" value="2"/>
</dbReference>
<dbReference type="InterPro" id="IPR046342">
    <property type="entry name" value="CBS_dom_sf"/>
</dbReference>
<dbReference type="EMBL" id="LYBM01000015">
    <property type="protein sequence ID" value="ODA33527.1"/>
    <property type="molecule type" value="Genomic_DNA"/>
</dbReference>
<protein>
    <submittedName>
        <fullName evidence="5">Cyclic nucleotide-binding protein</fullName>
    </submittedName>
</protein>
<dbReference type="CDD" id="cd00038">
    <property type="entry name" value="CAP_ED"/>
    <property type="match status" value="1"/>
</dbReference>
<dbReference type="InterPro" id="IPR000644">
    <property type="entry name" value="CBS_dom"/>
</dbReference>
<feature type="domain" description="Cyclic nucleotide-binding" evidence="3">
    <location>
        <begin position="17"/>
        <end position="116"/>
    </location>
</feature>
<dbReference type="SUPFAM" id="SSF51206">
    <property type="entry name" value="cAMP-binding domain-like"/>
    <property type="match status" value="1"/>
</dbReference>
<sequence length="640" mass="72198">MEAEQREVASFLAQYAPFDELPSDTVDSIAQQIEIAYFRAGSEILKFGDPIHDLSVVRSGSVEIFRRNGELYNRLTTGDLFGQMGLLMNRKVRLPAKALEDTLIYFIPDKVFDSLFEEFEQFADFVEIEGRTRLRQAVENHHDSNDLTTSKVRSLIMREPISVTEQATVREAAEVMAADDVSSVLVLYSDIETGQPDIDIDSHGADESNVPGGLAGIVTDRDLRNLVLAEGRSPDTLISDIMSPQVMSLDHNAYVFEAMLVMLRNNLHNLPILRRDIPIGVISMSDIVRYESQSSLFLVSSIFNQQSVEDLVSLSQDVKPCFVRMVNEDANSHMIGSAMAVIGRSFKQRLLELAEEKLGSPPVPYCFLALGSMARDEQLIVTDQDNAIILDDRYDPSEHEEYFSALATFVCDGLNLCGYPYCKGNIMAVNPEWRKTRSEWERTFSEWIDEPNPKSLLNSSIFFDLDGVWGATNWAEQLKAFVGRRARRNNRFLACMARNALSRKPPLGFFRGFVMEQDGRHKNSINLKRRGAAPLAELIRVHALAIDSRAQNSFERLDDIIEAGILPTGRAADLRDALEFISTVRIRHQALDIEAGIDPDNNIEPENLSDFDKRHLKDAFQILSNAQSFLKFRYQPNRGN</sequence>
<dbReference type="PROSITE" id="PS50042">
    <property type="entry name" value="CNMP_BINDING_3"/>
    <property type="match status" value="1"/>
</dbReference>
<dbReference type="PANTHER" id="PTHR43080:SF2">
    <property type="entry name" value="CBS DOMAIN-CONTAINING PROTEIN"/>
    <property type="match status" value="1"/>
</dbReference>
<feature type="domain" description="CBS" evidence="4">
    <location>
        <begin position="242"/>
        <end position="298"/>
    </location>
</feature>
<gene>
    <name evidence="5" type="ORF">A8L45_09960</name>
</gene>
<comment type="caution">
    <text evidence="5">The sequence shown here is derived from an EMBL/GenBank/DDBJ whole genome shotgun (WGS) entry which is preliminary data.</text>
</comment>
<evidence type="ECO:0000259" key="3">
    <source>
        <dbReference type="PROSITE" id="PS50042"/>
    </source>
</evidence>
<dbReference type="InterPro" id="IPR014710">
    <property type="entry name" value="RmlC-like_jellyroll"/>
</dbReference>
<dbReference type="Pfam" id="PF00027">
    <property type="entry name" value="cNMP_binding"/>
    <property type="match status" value="1"/>
</dbReference>
<dbReference type="InterPro" id="IPR018821">
    <property type="entry name" value="DUF294_put_nucleoTrafse_sb-bd"/>
</dbReference>
<dbReference type="SMART" id="SM00116">
    <property type="entry name" value="CBS"/>
    <property type="match status" value="2"/>
</dbReference>
<dbReference type="CDD" id="cd04587">
    <property type="entry name" value="CBS_pair_CAP-ED_NT_Pol-beta-like_DUF294_assoc"/>
    <property type="match status" value="1"/>
</dbReference>
<dbReference type="InterPro" id="IPR000595">
    <property type="entry name" value="cNMP-bd_dom"/>
</dbReference>
<dbReference type="Proteomes" id="UP000094936">
    <property type="component" value="Unassembled WGS sequence"/>
</dbReference>
<evidence type="ECO:0000256" key="1">
    <source>
        <dbReference type="ARBA" id="ARBA00023122"/>
    </source>
</evidence>
<dbReference type="Pfam" id="PF00571">
    <property type="entry name" value="CBS"/>
    <property type="match status" value="2"/>
</dbReference>
<dbReference type="InterPro" id="IPR005105">
    <property type="entry name" value="GlnD_Uridyltrans_N"/>
</dbReference>
<dbReference type="GO" id="GO:0008773">
    <property type="term" value="F:[protein-PII] uridylyltransferase activity"/>
    <property type="evidence" value="ECO:0007669"/>
    <property type="project" value="InterPro"/>
</dbReference>
<evidence type="ECO:0000313" key="6">
    <source>
        <dbReference type="Proteomes" id="UP000094936"/>
    </source>
</evidence>
<dbReference type="SUPFAM" id="SSF54631">
    <property type="entry name" value="CBS-domain pair"/>
    <property type="match status" value="1"/>
</dbReference>
<dbReference type="STRING" id="1080227.A8L45_09960"/>
<dbReference type="Pfam" id="PF03445">
    <property type="entry name" value="DUF294"/>
    <property type="match status" value="1"/>
</dbReference>
<dbReference type="RefSeq" id="WP_068901786.1">
    <property type="nucleotide sequence ID" value="NZ_JBHUIF010000009.1"/>
</dbReference>
<reference evidence="5 6" key="1">
    <citation type="submission" date="2016-05" db="EMBL/GenBank/DDBJ databases">
        <title>Genomic Taxonomy of the Vibrionaceae.</title>
        <authorList>
            <person name="Gomez-Gil B."/>
            <person name="Enciso-Ibarra J."/>
        </authorList>
    </citation>
    <scope>NUCLEOTIDE SEQUENCE [LARGE SCALE GENOMIC DNA]</scope>
    <source>
        <strain evidence="5 6">CAIM 1920</strain>
    </source>
</reference>
<evidence type="ECO:0000259" key="4">
    <source>
        <dbReference type="PROSITE" id="PS51371"/>
    </source>
</evidence>
<keyword evidence="1 2" id="KW-0129">CBS domain</keyword>
<dbReference type="Pfam" id="PF10335">
    <property type="entry name" value="DUF294_C"/>
    <property type="match status" value="1"/>
</dbReference>
<organism evidence="5 6">
    <name type="scientific">Veronia pacifica</name>
    <dbReference type="NCBI Taxonomy" id="1080227"/>
    <lineage>
        <taxon>Bacteria</taxon>
        <taxon>Pseudomonadati</taxon>
        <taxon>Pseudomonadota</taxon>
        <taxon>Gammaproteobacteria</taxon>
        <taxon>Vibrionales</taxon>
        <taxon>Vibrionaceae</taxon>
        <taxon>Veronia</taxon>
    </lineage>
</organism>
<dbReference type="InterPro" id="IPR051257">
    <property type="entry name" value="Diverse_CBS-Domain"/>
</dbReference>
<keyword evidence="6" id="KW-1185">Reference proteome</keyword>
<dbReference type="CDD" id="cd05401">
    <property type="entry name" value="NT_GlnE_GlnD_like"/>
    <property type="match status" value="1"/>
</dbReference>
<dbReference type="InterPro" id="IPR018490">
    <property type="entry name" value="cNMP-bd_dom_sf"/>
</dbReference>
<dbReference type="Gene3D" id="2.60.120.10">
    <property type="entry name" value="Jelly Rolls"/>
    <property type="match status" value="1"/>
</dbReference>
<feature type="domain" description="CBS" evidence="4">
    <location>
        <begin position="156"/>
        <end position="236"/>
    </location>
</feature>
<name>A0A1C3EJW8_9GAMM</name>
<proteinExistence type="predicted"/>
<evidence type="ECO:0000313" key="5">
    <source>
        <dbReference type="EMBL" id="ODA33527.1"/>
    </source>
</evidence>
<accession>A0A1C3EJW8</accession>
<dbReference type="PANTHER" id="PTHR43080">
    <property type="entry name" value="CBS DOMAIN-CONTAINING PROTEIN CBSX3, MITOCHONDRIAL"/>
    <property type="match status" value="1"/>
</dbReference>
<dbReference type="SMART" id="SM00100">
    <property type="entry name" value="cNMP"/>
    <property type="match status" value="1"/>
</dbReference>
<dbReference type="OrthoDB" id="9808528at2"/>
<dbReference type="AlphaFoldDB" id="A0A1C3EJW8"/>
<dbReference type="Gene3D" id="3.10.580.10">
    <property type="entry name" value="CBS-domain"/>
    <property type="match status" value="1"/>
</dbReference>
<evidence type="ECO:0000256" key="2">
    <source>
        <dbReference type="PROSITE-ProRule" id="PRU00703"/>
    </source>
</evidence>